<name>A0A4U5MB96_POPAL</name>
<dbReference type="Pfam" id="PF00249">
    <property type="entry name" value="Myb_DNA-binding"/>
    <property type="match status" value="1"/>
</dbReference>
<dbReference type="InterPro" id="IPR009057">
    <property type="entry name" value="Homeodomain-like_sf"/>
</dbReference>
<feature type="domain" description="Myb-like" evidence="7">
    <location>
        <begin position="117"/>
        <end position="169"/>
    </location>
</feature>
<dbReference type="InterPro" id="IPR006447">
    <property type="entry name" value="Myb_dom_plants"/>
</dbReference>
<proteinExistence type="predicted"/>
<feature type="domain" description="Myb-like" evidence="7">
    <location>
        <begin position="15"/>
        <end position="68"/>
    </location>
</feature>
<evidence type="ECO:0000259" key="7">
    <source>
        <dbReference type="PROSITE" id="PS50090"/>
    </source>
</evidence>
<dbReference type="NCBIfam" id="TIGR01557">
    <property type="entry name" value="myb_SHAQKYF"/>
    <property type="match status" value="1"/>
</dbReference>
<evidence type="ECO:0000256" key="3">
    <source>
        <dbReference type="ARBA" id="ARBA00023125"/>
    </source>
</evidence>
<keyword evidence="3" id="KW-0238">DNA-binding</keyword>
<dbReference type="STRING" id="43335.A0A4U5MB96"/>
<feature type="region of interest" description="Disordered" evidence="6">
    <location>
        <begin position="196"/>
        <end position="221"/>
    </location>
</feature>
<feature type="domain" description="HTH myb-type" evidence="9">
    <location>
        <begin position="117"/>
        <end position="173"/>
    </location>
</feature>
<dbReference type="PROSITE" id="PS51294">
    <property type="entry name" value="HTH_MYB"/>
    <property type="match status" value="1"/>
</dbReference>
<keyword evidence="5" id="KW-0539">Nucleus</keyword>
<feature type="region of interest" description="Disordered" evidence="6">
    <location>
        <begin position="1"/>
        <end position="20"/>
    </location>
</feature>
<keyword evidence="2" id="KW-0805">Transcription regulation</keyword>
<dbReference type="InterPro" id="IPR017930">
    <property type="entry name" value="Myb_dom"/>
</dbReference>
<gene>
    <name evidence="10" type="ORF">D5086_0000311070</name>
</gene>
<dbReference type="GO" id="GO:0003677">
    <property type="term" value="F:DNA binding"/>
    <property type="evidence" value="ECO:0007669"/>
    <property type="project" value="UniProtKB-KW"/>
</dbReference>
<dbReference type="PANTHER" id="PTHR44042:SF15">
    <property type="entry name" value="DUPLICATED HOMEODOMAIN-LIKE SUPERFAMILY PROTEIN"/>
    <property type="match status" value="1"/>
</dbReference>
<evidence type="ECO:0000256" key="1">
    <source>
        <dbReference type="ARBA" id="ARBA00004123"/>
    </source>
</evidence>
<comment type="subcellular location">
    <subcellularLocation>
        <location evidence="1">Nucleus</location>
    </subcellularLocation>
</comment>
<keyword evidence="4" id="KW-0804">Transcription</keyword>
<dbReference type="SMART" id="SM00717">
    <property type="entry name" value="SANT"/>
    <property type="match status" value="2"/>
</dbReference>
<dbReference type="PROSITE" id="PS51293">
    <property type="entry name" value="SANT"/>
    <property type="match status" value="1"/>
</dbReference>
<dbReference type="Gene3D" id="1.10.10.60">
    <property type="entry name" value="Homeodomain-like"/>
    <property type="match status" value="2"/>
</dbReference>
<accession>A0A4U5MB96</accession>
<dbReference type="EMBL" id="RCHU01001203">
    <property type="protein sequence ID" value="TKR66417.1"/>
    <property type="molecule type" value="Genomic_DNA"/>
</dbReference>
<comment type="caution">
    <text evidence="10">The sequence shown here is derived from an EMBL/GenBank/DDBJ whole genome shotgun (WGS) entry which is preliminary data.</text>
</comment>
<evidence type="ECO:0000259" key="9">
    <source>
        <dbReference type="PROSITE" id="PS51294"/>
    </source>
</evidence>
<evidence type="ECO:0000256" key="2">
    <source>
        <dbReference type="ARBA" id="ARBA00023015"/>
    </source>
</evidence>
<sequence>MHQYTNPPTRRFTQSPHHSSALWTREEDKIFEAALVNFPEEFRDRWQRIGAYVGQSAWEVKDRYEILIKDVYEIDSDCIELPSYKDEEAVSWDSGGMVAAAAPSGQISCGGKAKQEAEGRKGNPWTEEEHERFLTGLRRFGRGDWRSISINVVITKTPVQVTSHAQNYFLRQNSANNERRGRRRASTLDITAVDTKTVAPSSEDNWIAQPGPPTDRGGAPV</sequence>
<dbReference type="CDD" id="cd00167">
    <property type="entry name" value="SANT"/>
    <property type="match status" value="2"/>
</dbReference>
<reference evidence="10" key="1">
    <citation type="submission" date="2018-10" db="EMBL/GenBank/DDBJ databases">
        <title>Population genomic analysis revealed the cold adaptation of white poplar.</title>
        <authorList>
            <person name="Liu Y.-J."/>
        </authorList>
    </citation>
    <scope>NUCLEOTIDE SEQUENCE [LARGE SCALE GENOMIC DNA]</scope>
    <source>
        <strain evidence="10">PAL-ZL1</strain>
    </source>
</reference>
<evidence type="ECO:0000256" key="5">
    <source>
        <dbReference type="ARBA" id="ARBA00023242"/>
    </source>
</evidence>
<dbReference type="FunFam" id="1.10.10.60:FF:000009">
    <property type="entry name" value="transcription factor MYB1R1"/>
    <property type="match status" value="1"/>
</dbReference>
<dbReference type="AlphaFoldDB" id="A0A4U5MB96"/>
<organism evidence="10">
    <name type="scientific">Populus alba</name>
    <name type="common">White poplar</name>
    <dbReference type="NCBI Taxonomy" id="43335"/>
    <lineage>
        <taxon>Eukaryota</taxon>
        <taxon>Viridiplantae</taxon>
        <taxon>Streptophyta</taxon>
        <taxon>Embryophyta</taxon>
        <taxon>Tracheophyta</taxon>
        <taxon>Spermatophyta</taxon>
        <taxon>Magnoliopsida</taxon>
        <taxon>eudicotyledons</taxon>
        <taxon>Gunneridae</taxon>
        <taxon>Pentapetalae</taxon>
        <taxon>rosids</taxon>
        <taxon>fabids</taxon>
        <taxon>Malpighiales</taxon>
        <taxon>Salicaceae</taxon>
        <taxon>Saliceae</taxon>
        <taxon>Populus</taxon>
    </lineage>
</organism>
<evidence type="ECO:0000256" key="6">
    <source>
        <dbReference type="SAM" id="MobiDB-lite"/>
    </source>
</evidence>
<evidence type="ECO:0000259" key="8">
    <source>
        <dbReference type="PROSITE" id="PS51293"/>
    </source>
</evidence>
<dbReference type="InterPro" id="IPR001005">
    <property type="entry name" value="SANT/Myb"/>
</dbReference>
<dbReference type="PROSITE" id="PS50090">
    <property type="entry name" value="MYB_LIKE"/>
    <property type="match status" value="2"/>
</dbReference>
<protein>
    <submittedName>
        <fullName evidence="10">Syringolide-induced protein 1-3-1B</fullName>
    </submittedName>
</protein>
<feature type="domain" description="SANT" evidence="8">
    <location>
        <begin position="123"/>
        <end position="173"/>
    </location>
</feature>
<dbReference type="PANTHER" id="PTHR44042">
    <property type="entry name" value="DUPLICATED HOMEODOMAIN-LIKE SUPERFAMILY PROTEIN-RELATED"/>
    <property type="match status" value="1"/>
</dbReference>
<dbReference type="GO" id="GO:0005634">
    <property type="term" value="C:nucleus"/>
    <property type="evidence" value="ECO:0007669"/>
    <property type="project" value="UniProtKB-SubCell"/>
</dbReference>
<evidence type="ECO:0000256" key="4">
    <source>
        <dbReference type="ARBA" id="ARBA00023163"/>
    </source>
</evidence>
<dbReference type="InterPro" id="IPR017884">
    <property type="entry name" value="SANT_dom"/>
</dbReference>
<dbReference type="SUPFAM" id="SSF46689">
    <property type="entry name" value="Homeodomain-like"/>
    <property type="match status" value="2"/>
</dbReference>
<evidence type="ECO:0000313" key="10">
    <source>
        <dbReference type="EMBL" id="TKR66417.1"/>
    </source>
</evidence>